<feature type="compositionally biased region" description="Polar residues" evidence="1">
    <location>
        <begin position="83"/>
        <end position="97"/>
    </location>
</feature>
<dbReference type="AlphaFoldDB" id="A0A368GJ32"/>
<accession>A0A368GJ32</accession>
<dbReference type="Proteomes" id="UP000252519">
    <property type="component" value="Unassembled WGS sequence"/>
</dbReference>
<organism evidence="2 3">
    <name type="scientific">Ancylostoma caninum</name>
    <name type="common">Dog hookworm</name>
    <dbReference type="NCBI Taxonomy" id="29170"/>
    <lineage>
        <taxon>Eukaryota</taxon>
        <taxon>Metazoa</taxon>
        <taxon>Ecdysozoa</taxon>
        <taxon>Nematoda</taxon>
        <taxon>Chromadorea</taxon>
        <taxon>Rhabditida</taxon>
        <taxon>Rhabditina</taxon>
        <taxon>Rhabditomorpha</taxon>
        <taxon>Strongyloidea</taxon>
        <taxon>Ancylostomatidae</taxon>
        <taxon>Ancylostomatinae</taxon>
        <taxon>Ancylostoma</taxon>
    </lineage>
</organism>
<sequence length="206" mass="23527">MKRRLTPLPWIDEVQAIIEKLCFSCDARRCWIEQFLRKRKQFLHGSSLFRDFVSRRSPLEGPKWTDRKCSRHSPSPSEERVPHNTTSSGINAPTGTATPIPDNRKSDDSGSYDEVSRPPLDPPPAPPPMEALLHMPSPLPADPPVRRGPSPSQNRAEYESVFVEKQQSFQQKSSRSKCLDRLLNQYGLYLITFQCCCNVQCMRLCL</sequence>
<reference evidence="2 3" key="1">
    <citation type="submission" date="2014-10" db="EMBL/GenBank/DDBJ databases">
        <title>Draft genome of the hookworm Ancylostoma caninum.</title>
        <authorList>
            <person name="Mitreva M."/>
        </authorList>
    </citation>
    <scope>NUCLEOTIDE SEQUENCE [LARGE SCALE GENOMIC DNA]</scope>
    <source>
        <strain evidence="2 3">Baltimore</strain>
    </source>
</reference>
<dbReference type="EMBL" id="JOJR01000130">
    <property type="protein sequence ID" value="RCN44403.1"/>
    <property type="molecule type" value="Genomic_DNA"/>
</dbReference>
<proteinExistence type="predicted"/>
<keyword evidence="3" id="KW-1185">Reference proteome</keyword>
<dbReference type="STRING" id="29170.A0A368GJ32"/>
<comment type="caution">
    <text evidence="2">The sequence shown here is derived from an EMBL/GenBank/DDBJ whole genome shotgun (WGS) entry which is preliminary data.</text>
</comment>
<protein>
    <submittedName>
        <fullName evidence="2">Uncharacterized protein</fullName>
    </submittedName>
</protein>
<name>A0A368GJ32_ANCCA</name>
<feature type="compositionally biased region" description="Pro residues" evidence="1">
    <location>
        <begin position="119"/>
        <end position="129"/>
    </location>
</feature>
<evidence type="ECO:0000256" key="1">
    <source>
        <dbReference type="SAM" id="MobiDB-lite"/>
    </source>
</evidence>
<feature type="region of interest" description="Disordered" evidence="1">
    <location>
        <begin position="60"/>
        <end position="156"/>
    </location>
</feature>
<evidence type="ECO:0000313" key="2">
    <source>
        <dbReference type="EMBL" id="RCN44403.1"/>
    </source>
</evidence>
<evidence type="ECO:0000313" key="3">
    <source>
        <dbReference type="Proteomes" id="UP000252519"/>
    </source>
</evidence>
<gene>
    <name evidence="2" type="ORF">ANCCAN_09617</name>
</gene>